<dbReference type="EMBL" id="JBHTAX010000004">
    <property type="protein sequence ID" value="MFC7192381.1"/>
    <property type="molecule type" value="Genomic_DNA"/>
</dbReference>
<evidence type="ECO:0000259" key="1">
    <source>
        <dbReference type="Pfam" id="PF13404"/>
    </source>
</evidence>
<dbReference type="Pfam" id="PF13404">
    <property type="entry name" value="HTH_AsnC-type"/>
    <property type="match status" value="1"/>
</dbReference>
<proteinExistence type="predicted"/>
<gene>
    <name evidence="2" type="ORF">ACFQL7_22910</name>
</gene>
<organism evidence="2 3">
    <name type="scientific">Halocatena marina</name>
    <dbReference type="NCBI Taxonomy" id="2934937"/>
    <lineage>
        <taxon>Archaea</taxon>
        <taxon>Methanobacteriati</taxon>
        <taxon>Methanobacteriota</taxon>
        <taxon>Stenosarchaea group</taxon>
        <taxon>Halobacteria</taxon>
        <taxon>Halobacteriales</taxon>
        <taxon>Natronomonadaceae</taxon>
        <taxon>Halocatena</taxon>
    </lineage>
</organism>
<dbReference type="InterPro" id="IPR036390">
    <property type="entry name" value="WH_DNA-bd_sf"/>
</dbReference>
<name>A0ABD5YSY4_9EURY</name>
<dbReference type="InterPro" id="IPR036388">
    <property type="entry name" value="WH-like_DNA-bd_sf"/>
</dbReference>
<dbReference type="AlphaFoldDB" id="A0ABD5YSY4"/>
<accession>A0ABD5YSY4</accession>
<reference evidence="2 3" key="1">
    <citation type="journal article" date="2019" name="Int. J. Syst. Evol. Microbiol.">
        <title>The Global Catalogue of Microorganisms (GCM) 10K type strain sequencing project: providing services to taxonomists for standard genome sequencing and annotation.</title>
        <authorList>
            <consortium name="The Broad Institute Genomics Platform"/>
            <consortium name="The Broad Institute Genome Sequencing Center for Infectious Disease"/>
            <person name="Wu L."/>
            <person name="Ma J."/>
        </authorList>
    </citation>
    <scope>NUCLEOTIDE SEQUENCE [LARGE SCALE GENOMIC DNA]</scope>
    <source>
        <strain evidence="2 3">RDMS1</strain>
    </source>
</reference>
<sequence>MNGNKFENFDDIDSHILKILTSDPRAPYSDIAEELKEAGYKMSSEGIRYRVSKLMEATTAFFSSIRTI</sequence>
<keyword evidence="3" id="KW-1185">Reference proteome</keyword>
<dbReference type="InterPro" id="IPR000485">
    <property type="entry name" value="AsnC-type_HTH_dom"/>
</dbReference>
<dbReference type="Proteomes" id="UP001596417">
    <property type="component" value="Unassembled WGS sequence"/>
</dbReference>
<evidence type="ECO:0000313" key="3">
    <source>
        <dbReference type="Proteomes" id="UP001596417"/>
    </source>
</evidence>
<dbReference type="RefSeq" id="WP_390206718.1">
    <property type="nucleotide sequence ID" value="NZ_JBHTAX010000004.1"/>
</dbReference>
<feature type="domain" description="HTH asnC-type" evidence="1">
    <location>
        <begin position="10"/>
        <end position="54"/>
    </location>
</feature>
<dbReference type="SUPFAM" id="SSF46785">
    <property type="entry name" value="Winged helix' DNA-binding domain"/>
    <property type="match status" value="1"/>
</dbReference>
<protein>
    <submittedName>
        <fullName evidence="2">AsnC family protein</fullName>
    </submittedName>
</protein>
<comment type="caution">
    <text evidence="2">The sequence shown here is derived from an EMBL/GenBank/DDBJ whole genome shotgun (WGS) entry which is preliminary data.</text>
</comment>
<evidence type="ECO:0000313" key="2">
    <source>
        <dbReference type="EMBL" id="MFC7192381.1"/>
    </source>
</evidence>
<dbReference type="Gene3D" id="1.10.10.10">
    <property type="entry name" value="Winged helix-like DNA-binding domain superfamily/Winged helix DNA-binding domain"/>
    <property type="match status" value="1"/>
</dbReference>